<name>A0A382HD71_9ZZZZ</name>
<dbReference type="EMBL" id="UINC01060314">
    <property type="protein sequence ID" value="SVB84693.1"/>
    <property type="molecule type" value="Genomic_DNA"/>
</dbReference>
<organism evidence="2">
    <name type="scientific">marine metagenome</name>
    <dbReference type="NCBI Taxonomy" id="408172"/>
    <lineage>
        <taxon>unclassified sequences</taxon>
        <taxon>metagenomes</taxon>
        <taxon>ecological metagenomes</taxon>
    </lineage>
</organism>
<evidence type="ECO:0000313" key="2">
    <source>
        <dbReference type="EMBL" id="SVB84693.1"/>
    </source>
</evidence>
<protein>
    <submittedName>
        <fullName evidence="2">Uncharacterized protein</fullName>
    </submittedName>
</protein>
<sequence length="115" mass="13246">MHDRDHPRYRENGPLDQRDQFPDTIRVFGAGPHKGTAPEGDIEHVGHKEVVERLGLRCFRLRLPARLQRPFDLLTHLDEFIQIVPRWGKQNPEYQISVACGQVFCLGQQAPCGHQ</sequence>
<evidence type="ECO:0000256" key="1">
    <source>
        <dbReference type="SAM" id="MobiDB-lite"/>
    </source>
</evidence>
<gene>
    <name evidence="2" type="ORF">METZ01_LOCUS237547</name>
</gene>
<accession>A0A382HD71</accession>
<reference evidence="2" key="1">
    <citation type="submission" date="2018-05" db="EMBL/GenBank/DDBJ databases">
        <authorList>
            <person name="Lanie J.A."/>
            <person name="Ng W.-L."/>
            <person name="Kazmierczak K.M."/>
            <person name="Andrzejewski T.M."/>
            <person name="Davidsen T.M."/>
            <person name="Wayne K.J."/>
            <person name="Tettelin H."/>
            <person name="Glass J.I."/>
            <person name="Rusch D."/>
            <person name="Podicherti R."/>
            <person name="Tsui H.-C.T."/>
            <person name="Winkler M.E."/>
        </authorList>
    </citation>
    <scope>NUCLEOTIDE SEQUENCE</scope>
</reference>
<dbReference type="AlphaFoldDB" id="A0A382HD71"/>
<feature type="region of interest" description="Disordered" evidence="1">
    <location>
        <begin position="1"/>
        <end position="20"/>
    </location>
</feature>
<proteinExistence type="predicted"/>